<comment type="caution">
    <text evidence="1">The sequence shown here is derived from an EMBL/GenBank/DDBJ whole genome shotgun (WGS) entry which is preliminary data.</text>
</comment>
<gene>
    <name evidence="1" type="ORF">A2946_04080</name>
</gene>
<accession>A0A1G2CMZ9</accession>
<proteinExistence type="predicted"/>
<dbReference type="EMBL" id="MHLB01000002">
    <property type="protein sequence ID" value="OGZ02729.1"/>
    <property type="molecule type" value="Genomic_DNA"/>
</dbReference>
<name>A0A1G2CMZ9_9BACT</name>
<organism evidence="1 2">
    <name type="scientific">Candidatus Liptonbacteria bacterium RIFCSPLOWO2_01_FULL_53_13</name>
    <dbReference type="NCBI Taxonomy" id="1798651"/>
    <lineage>
        <taxon>Bacteria</taxon>
        <taxon>Candidatus Liptoniibacteriota</taxon>
    </lineage>
</organism>
<sequence>MADSSEKNNMSKHLVNSSPSAYAIFRKGFPHAKWGRAEGATLKHSPRRIQIPKWFSTLLTKV</sequence>
<protein>
    <submittedName>
        <fullName evidence="1">Uncharacterized protein</fullName>
    </submittedName>
</protein>
<dbReference type="Proteomes" id="UP000178348">
    <property type="component" value="Unassembled WGS sequence"/>
</dbReference>
<evidence type="ECO:0000313" key="1">
    <source>
        <dbReference type="EMBL" id="OGZ02729.1"/>
    </source>
</evidence>
<dbReference type="AlphaFoldDB" id="A0A1G2CMZ9"/>
<evidence type="ECO:0000313" key="2">
    <source>
        <dbReference type="Proteomes" id="UP000178348"/>
    </source>
</evidence>
<reference evidence="1 2" key="1">
    <citation type="journal article" date="2016" name="Nat. Commun.">
        <title>Thousands of microbial genomes shed light on interconnected biogeochemical processes in an aquifer system.</title>
        <authorList>
            <person name="Anantharaman K."/>
            <person name="Brown C.T."/>
            <person name="Hug L.A."/>
            <person name="Sharon I."/>
            <person name="Castelle C.J."/>
            <person name="Probst A.J."/>
            <person name="Thomas B.C."/>
            <person name="Singh A."/>
            <person name="Wilkins M.J."/>
            <person name="Karaoz U."/>
            <person name="Brodie E.L."/>
            <person name="Williams K.H."/>
            <person name="Hubbard S.S."/>
            <person name="Banfield J.F."/>
        </authorList>
    </citation>
    <scope>NUCLEOTIDE SEQUENCE [LARGE SCALE GENOMIC DNA]</scope>
</reference>